<accession>A0A6C0I548</accession>
<reference evidence="1" key="1">
    <citation type="journal article" date="2020" name="Nature">
        <title>Giant virus diversity and host interactions through global metagenomics.</title>
        <authorList>
            <person name="Schulz F."/>
            <person name="Roux S."/>
            <person name="Paez-Espino D."/>
            <person name="Jungbluth S."/>
            <person name="Walsh D.A."/>
            <person name="Denef V.J."/>
            <person name="McMahon K.D."/>
            <person name="Konstantinidis K.T."/>
            <person name="Eloe-Fadrosh E.A."/>
            <person name="Kyrpides N.C."/>
            <person name="Woyke T."/>
        </authorList>
    </citation>
    <scope>NUCLEOTIDE SEQUENCE</scope>
    <source>
        <strain evidence="1">GVMAG-M-3300023184-24</strain>
    </source>
</reference>
<dbReference type="EMBL" id="MN740109">
    <property type="protein sequence ID" value="QHT88131.1"/>
    <property type="molecule type" value="Genomic_DNA"/>
</dbReference>
<name>A0A6C0I548_9ZZZZ</name>
<protein>
    <submittedName>
        <fullName evidence="1">Uncharacterized protein</fullName>
    </submittedName>
</protein>
<dbReference type="AlphaFoldDB" id="A0A6C0I548"/>
<proteinExistence type="predicted"/>
<sequence>MGDISIYNTIRSFKVTTGNAPILQSENTFGDRNNCPVRYNVSDNGVIDVARNSINVYSPGCSSPLNRMLVENSLRPEYSYYLNADAIQQVEGDFEYQKIKASTLPTTNYVDTMIGNQYVRNIADGLQNNINPNVLKGMPGANAEALSDEMQQLKNNMIMRQTYVQNNIY</sequence>
<evidence type="ECO:0000313" key="1">
    <source>
        <dbReference type="EMBL" id="QHT88131.1"/>
    </source>
</evidence>
<organism evidence="1">
    <name type="scientific">viral metagenome</name>
    <dbReference type="NCBI Taxonomy" id="1070528"/>
    <lineage>
        <taxon>unclassified sequences</taxon>
        <taxon>metagenomes</taxon>
        <taxon>organismal metagenomes</taxon>
    </lineage>
</organism>